<dbReference type="AlphaFoldDB" id="A0A7U0NB70"/>
<reference evidence="1 2" key="1">
    <citation type="submission" date="2021-01" db="EMBL/GenBank/DDBJ databases">
        <title>Chromosome sequence of Serratia proteamaculans strain 94 rif-r, isolated from spoiled beef.</title>
        <authorList>
            <person name="Zaytseva Y.V."/>
            <person name="Iablokov S.N."/>
            <person name="Klyukina A."/>
        </authorList>
    </citation>
    <scope>NUCLEOTIDE SEQUENCE [LARGE SCALE GENOMIC DNA]</scope>
    <source>
        <strain evidence="1 2">94 rif-r</strain>
    </source>
</reference>
<gene>
    <name evidence="1" type="ORF">JKX24_12725</name>
</gene>
<protein>
    <submittedName>
        <fullName evidence="1">Uncharacterized protein</fullName>
    </submittedName>
</protein>
<dbReference type="RefSeq" id="WP_207977322.1">
    <property type="nucleotide sequence ID" value="NZ_CP068391.1"/>
</dbReference>
<name>A0A7U0NB70_SERPR</name>
<proteinExistence type="predicted"/>
<evidence type="ECO:0000313" key="1">
    <source>
        <dbReference type="EMBL" id="QQX55808.1"/>
    </source>
</evidence>
<dbReference type="EMBL" id="CP068391">
    <property type="protein sequence ID" value="QQX55808.1"/>
    <property type="molecule type" value="Genomic_DNA"/>
</dbReference>
<sequence>MVGRFQPIDITLSADNIHCLPSYLAYQLCLLQPVLLFFLIEYRPDITVAVLDIRTISASQVSFPPVSLIDEFGTTTDGETDAGTAKKLFSTKNLSVVKLTSEQSFSQYTQPVTTTFRQCILTLATFCPGALFQHVRPFPQLR</sequence>
<dbReference type="Proteomes" id="UP000596176">
    <property type="component" value="Chromosome"/>
</dbReference>
<evidence type="ECO:0000313" key="2">
    <source>
        <dbReference type="Proteomes" id="UP000596176"/>
    </source>
</evidence>
<accession>A0A7U0NB70</accession>
<organism evidence="1 2">
    <name type="scientific">Serratia proteamaculans</name>
    <dbReference type="NCBI Taxonomy" id="28151"/>
    <lineage>
        <taxon>Bacteria</taxon>
        <taxon>Pseudomonadati</taxon>
        <taxon>Pseudomonadota</taxon>
        <taxon>Gammaproteobacteria</taxon>
        <taxon>Enterobacterales</taxon>
        <taxon>Yersiniaceae</taxon>
        <taxon>Serratia</taxon>
    </lineage>
</organism>